<organism evidence="1 7">
    <name type="scientific">Dreissena polymorpha</name>
    <name type="common">Zebra mussel</name>
    <name type="synonym">Mytilus polymorpha</name>
    <dbReference type="NCBI Taxonomy" id="45954"/>
    <lineage>
        <taxon>Eukaryota</taxon>
        <taxon>Metazoa</taxon>
        <taxon>Spiralia</taxon>
        <taxon>Lophotrochozoa</taxon>
        <taxon>Mollusca</taxon>
        <taxon>Bivalvia</taxon>
        <taxon>Autobranchia</taxon>
        <taxon>Heteroconchia</taxon>
        <taxon>Euheterodonta</taxon>
        <taxon>Imparidentia</taxon>
        <taxon>Neoheterodontei</taxon>
        <taxon>Myida</taxon>
        <taxon>Dreissenoidea</taxon>
        <taxon>Dreissenidae</taxon>
        <taxon>Dreissena</taxon>
    </lineage>
</organism>
<dbReference type="EMBL" id="JAIWYP010000026">
    <property type="protein sequence ID" value="KAH3692007.1"/>
    <property type="molecule type" value="Genomic_DNA"/>
</dbReference>
<dbReference type="EMBL" id="JAIWYP010000026">
    <property type="protein sequence ID" value="KAH3692005.1"/>
    <property type="molecule type" value="Genomic_DNA"/>
</dbReference>
<evidence type="ECO:0000313" key="7">
    <source>
        <dbReference type="Proteomes" id="UP000828390"/>
    </source>
</evidence>
<sequence>MFNTEIRKHIEETSCHGFLIIDTANSSGWGLGSKQKQVCSINVSKMACQS</sequence>
<dbReference type="EMBL" id="JAIWYP010000004">
    <property type="protein sequence ID" value="KAH3840491.1"/>
    <property type="molecule type" value="Genomic_DNA"/>
</dbReference>
<evidence type="ECO:0000313" key="5">
    <source>
        <dbReference type="EMBL" id="KAH3840491.1"/>
    </source>
</evidence>
<proteinExistence type="predicted"/>
<dbReference type="EMBL" id="JAIWYP010000015">
    <property type="protein sequence ID" value="KAH3700562.1"/>
    <property type="molecule type" value="Genomic_DNA"/>
</dbReference>
<evidence type="ECO:0000313" key="2">
    <source>
        <dbReference type="EMBL" id="KAH3692007.1"/>
    </source>
</evidence>
<dbReference type="AlphaFoldDB" id="A0A9D3Y3P4"/>
<gene>
    <name evidence="6" type="ORF">DPMN_033995</name>
    <name evidence="3" type="ORF">DPMN_075541</name>
    <name evidence="5" type="ORF">DPMN_113940</name>
    <name evidence="4" type="ORF">DPMN_166168</name>
    <name evidence="1" type="ORF">DPMN_194880</name>
    <name evidence="2" type="ORF">DPMN_194882</name>
</gene>
<evidence type="ECO:0000313" key="4">
    <source>
        <dbReference type="EMBL" id="KAH3788038.1"/>
    </source>
</evidence>
<comment type="caution">
    <text evidence="1">The sequence shown here is derived from an EMBL/GenBank/DDBJ whole genome shotgun (WGS) entry which is preliminary data.</text>
</comment>
<dbReference type="EMBL" id="JAIWYP010000008">
    <property type="protein sequence ID" value="KAH3788038.1"/>
    <property type="molecule type" value="Genomic_DNA"/>
</dbReference>
<keyword evidence="7" id="KW-1185">Reference proteome</keyword>
<protein>
    <submittedName>
        <fullName evidence="1">Uncharacterized protein</fullName>
    </submittedName>
</protein>
<dbReference type="Proteomes" id="UP000828390">
    <property type="component" value="Unassembled WGS sequence"/>
</dbReference>
<accession>A0A9D3Y3P4</accession>
<evidence type="ECO:0000313" key="6">
    <source>
        <dbReference type="EMBL" id="KAH3870805.1"/>
    </source>
</evidence>
<reference evidence="1" key="1">
    <citation type="journal article" date="2019" name="bioRxiv">
        <title>The Genome of the Zebra Mussel, Dreissena polymorpha: A Resource for Invasive Species Research.</title>
        <authorList>
            <person name="McCartney M.A."/>
            <person name="Auch B."/>
            <person name="Kono T."/>
            <person name="Mallez S."/>
            <person name="Zhang Y."/>
            <person name="Obille A."/>
            <person name="Becker A."/>
            <person name="Abrahante J.E."/>
            <person name="Garbe J."/>
            <person name="Badalamenti J.P."/>
            <person name="Herman A."/>
            <person name="Mangelson H."/>
            <person name="Liachko I."/>
            <person name="Sullivan S."/>
            <person name="Sone E.D."/>
            <person name="Koren S."/>
            <person name="Silverstein K.A.T."/>
            <person name="Beckman K.B."/>
            <person name="Gohl D.M."/>
        </authorList>
    </citation>
    <scope>NUCLEOTIDE SEQUENCE</scope>
    <source>
        <strain evidence="1">Duluth1</strain>
        <tissue evidence="1">Whole animal</tissue>
    </source>
</reference>
<reference evidence="1" key="2">
    <citation type="submission" date="2020-11" db="EMBL/GenBank/DDBJ databases">
        <authorList>
            <person name="McCartney M.A."/>
            <person name="Auch B."/>
            <person name="Kono T."/>
            <person name="Mallez S."/>
            <person name="Becker A."/>
            <person name="Gohl D.M."/>
            <person name="Silverstein K.A.T."/>
            <person name="Koren S."/>
            <person name="Bechman K.B."/>
            <person name="Herman A."/>
            <person name="Abrahante J.E."/>
            <person name="Garbe J."/>
        </authorList>
    </citation>
    <scope>NUCLEOTIDE SEQUENCE</scope>
    <source>
        <strain evidence="1">Duluth1</strain>
        <tissue evidence="1">Whole animal</tissue>
    </source>
</reference>
<name>A0A9D3Y3P4_DREPO</name>
<evidence type="ECO:0000313" key="1">
    <source>
        <dbReference type="EMBL" id="KAH3692005.1"/>
    </source>
</evidence>
<evidence type="ECO:0000313" key="3">
    <source>
        <dbReference type="EMBL" id="KAH3700562.1"/>
    </source>
</evidence>
<dbReference type="EMBL" id="JAIWYP010000002">
    <property type="protein sequence ID" value="KAH3870805.1"/>
    <property type="molecule type" value="Genomic_DNA"/>
</dbReference>